<sequence length="563" mass="59973">MTMLRGAAIFCALAFQSGVFAQAFDESALEALDQAAPAAPISAEPAGAAELRAAMRRISFNPSDAAAMADAGDASLALGDANAALNFFTRANALRPGNSRILSGLATATVHTENPFEALRLFDQAVRLGASERSIALDRALAFDLLGNFGRAQQDYKLARTASTSDDLIIRQAVSLSLAGQKEPADAMLVPLLQRNSPAAWRARAFILAARGELRESTKVAQGFMDAGSALRMERYFRLMPSLTDAQKAAAIHLGHFPTSQAVGRDSEQVRRIASALPQTPVVSGDNRLIPSGTALGPKAAPTRDSKSTPKPDRARNQNEQQPVESQAVVANVPESQKLPKTETARPLVSAALVKPASTLTPSPLSAQAQNTPVAAEPQPKSAVITLQPTQNAASATEALALTQAPAVAVQAPEPVPAERVASSRFDLGAIVEAIDIPESEQRPSQIPVDLKKLKPVVKVDPKLAAKAKAEKDHPARFWVQIATGNADALDFDYRKLSKTYAVLLKSRKAFTAEWGRTDRLLVGPFADQKAAKKWEGDYKKAGGDAFMWKSEMGEVVNPLKTK</sequence>
<dbReference type="Gene3D" id="1.25.40.10">
    <property type="entry name" value="Tetratricopeptide repeat domain"/>
    <property type="match status" value="1"/>
</dbReference>
<feature type="region of interest" description="Disordered" evidence="2">
    <location>
        <begin position="275"/>
        <end position="344"/>
    </location>
</feature>
<evidence type="ECO:0000313" key="5">
    <source>
        <dbReference type="Proteomes" id="UP000268553"/>
    </source>
</evidence>
<gene>
    <name evidence="4" type="ORF">D7D48_03415</name>
</gene>
<dbReference type="EMBL" id="RWJI01000001">
    <property type="protein sequence ID" value="RRQ51938.1"/>
    <property type="molecule type" value="Genomic_DNA"/>
</dbReference>
<keyword evidence="5" id="KW-1185">Reference proteome</keyword>
<reference evidence="4 5" key="1">
    <citation type="submission" date="2018-12" db="EMBL/GenBank/DDBJ databases">
        <authorList>
            <person name="Kim S.-J."/>
            <person name="Jung G.-Y."/>
        </authorList>
    </citation>
    <scope>NUCLEOTIDE SEQUENCE [LARGE SCALE GENOMIC DNA]</scope>
    <source>
        <strain evidence="4 5">03SU3-P</strain>
    </source>
</reference>
<dbReference type="InterPro" id="IPR011990">
    <property type="entry name" value="TPR-like_helical_dom_sf"/>
</dbReference>
<keyword evidence="1" id="KW-0802">TPR repeat</keyword>
<dbReference type="SUPFAM" id="SSF48452">
    <property type="entry name" value="TPR-like"/>
    <property type="match status" value="1"/>
</dbReference>
<protein>
    <submittedName>
        <fullName evidence="4">Uncharacterized protein</fullName>
    </submittedName>
</protein>
<accession>A0A3R8Q2Q3</accession>
<evidence type="ECO:0000313" key="4">
    <source>
        <dbReference type="EMBL" id="RRQ51938.1"/>
    </source>
</evidence>
<dbReference type="Proteomes" id="UP000268553">
    <property type="component" value="Unassembled WGS sequence"/>
</dbReference>
<feature type="compositionally biased region" description="Basic and acidic residues" evidence="2">
    <location>
        <begin position="302"/>
        <end position="317"/>
    </location>
</feature>
<name>A0A3R8Q2Q3_9SPHN</name>
<evidence type="ECO:0000256" key="1">
    <source>
        <dbReference type="PROSITE-ProRule" id="PRU00339"/>
    </source>
</evidence>
<feature type="repeat" description="TPR" evidence="1">
    <location>
        <begin position="65"/>
        <end position="98"/>
    </location>
</feature>
<dbReference type="PROSITE" id="PS50005">
    <property type="entry name" value="TPR"/>
    <property type="match status" value="1"/>
</dbReference>
<dbReference type="RefSeq" id="WP_125229954.1">
    <property type="nucleotide sequence ID" value="NZ_RWJI01000001.1"/>
</dbReference>
<dbReference type="AlphaFoldDB" id="A0A3R8Q2Q3"/>
<proteinExistence type="predicted"/>
<comment type="caution">
    <text evidence="4">The sequence shown here is derived from an EMBL/GenBank/DDBJ whole genome shotgun (WGS) entry which is preliminary data.</text>
</comment>
<keyword evidence="3" id="KW-0732">Signal</keyword>
<feature type="signal peptide" evidence="3">
    <location>
        <begin position="1"/>
        <end position="21"/>
    </location>
</feature>
<evidence type="ECO:0000256" key="3">
    <source>
        <dbReference type="SAM" id="SignalP"/>
    </source>
</evidence>
<organism evidence="4 5">
    <name type="scientific">Sphingorhabdus wooponensis</name>
    <dbReference type="NCBI Taxonomy" id="940136"/>
    <lineage>
        <taxon>Bacteria</taxon>
        <taxon>Pseudomonadati</taxon>
        <taxon>Pseudomonadota</taxon>
        <taxon>Alphaproteobacteria</taxon>
        <taxon>Sphingomonadales</taxon>
        <taxon>Sphingomonadaceae</taxon>
        <taxon>Sphingorhabdus</taxon>
    </lineage>
</organism>
<evidence type="ECO:0000256" key="2">
    <source>
        <dbReference type="SAM" id="MobiDB-lite"/>
    </source>
</evidence>
<feature type="chain" id="PRO_5018592815" evidence="3">
    <location>
        <begin position="22"/>
        <end position="563"/>
    </location>
</feature>
<dbReference type="OrthoDB" id="7398646at2"/>
<dbReference type="InterPro" id="IPR019734">
    <property type="entry name" value="TPR_rpt"/>
</dbReference>